<dbReference type="Proteomes" id="UP000184546">
    <property type="component" value="Unassembled WGS sequence"/>
</dbReference>
<dbReference type="Pfam" id="PF11951">
    <property type="entry name" value="Fungal_trans_2"/>
    <property type="match status" value="1"/>
</dbReference>
<protein>
    <submittedName>
        <fullName evidence="1">Uncharacterized protein</fullName>
    </submittedName>
</protein>
<reference evidence="2" key="1">
    <citation type="journal article" date="2017" name="Genome Biol.">
        <title>Comparative genomics reveals high biological diversity and specific adaptations in the industrially and medically important fungal genus Aspergillus.</title>
        <authorList>
            <person name="de Vries R.P."/>
            <person name="Riley R."/>
            <person name="Wiebenga A."/>
            <person name="Aguilar-Osorio G."/>
            <person name="Amillis S."/>
            <person name="Uchima C.A."/>
            <person name="Anderluh G."/>
            <person name="Asadollahi M."/>
            <person name="Askin M."/>
            <person name="Barry K."/>
            <person name="Battaglia E."/>
            <person name="Bayram O."/>
            <person name="Benocci T."/>
            <person name="Braus-Stromeyer S.A."/>
            <person name="Caldana C."/>
            <person name="Canovas D."/>
            <person name="Cerqueira G.C."/>
            <person name="Chen F."/>
            <person name="Chen W."/>
            <person name="Choi C."/>
            <person name="Clum A."/>
            <person name="Dos Santos R.A."/>
            <person name="Damasio A.R."/>
            <person name="Diallinas G."/>
            <person name="Emri T."/>
            <person name="Fekete E."/>
            <person name="Flipphi M."/>
            <person name="Freyberg S."/>
            <person name="Gallo A."/>
            <person name="Gournas C."/>
            <person name="Habgood R."/>
            <person name="Hainaut M."/>
            <person name="Harispe M.L."/>
            <person name="Henrissat B."/>
            <person name="Hilden K.S."/>
            <person name="Hope R."/>
            <person name="Hossain A."/>
            <person name="Karabika E."/>
            <person name="Karaffa L."/>
            <person name="Karanyi Z."/>
            <person name="Krasevec N."/>
            <person name="Kuo A."/>
            <person name="Kusch H."/>
            <person name="LaButti K."/>
            <person name="Lagendijk E.L."/>
            <person name="Lapidus A."/>
            <person name="Levasseur A."/>
            <person name="Lindquist E."/>
            <person name="Lipzen A."/>
            <person name="Logrieco A.F."/>
            <person name="MacCabe A."/>
            <person name="Maekelae M.R."/>
            <person name="Malavazi I."/>
            <person name="Melin P."/>
            <person name="Meyer V."/>
            <person name="Mielnichuk N."/>
            <person name="Miskei M."/>
            <person name="Molnar A.P."/>
            <person name="Mule G."/>
            <person name="Ngan C.Y."/>
            <person name="Orejas M."/>
            <person name="Orosz E."/>
            <person name="Ouedraogo J.P."/>
            <person name="Overkamp K.M."/>
            <person name="Park H.-S."/>
            <person name="Perrone G."/>
            <person name="Piumi F."/>
            <person name="Punt P.J."/>
            <person name="Ram A.F."/>
            <person name="Ramon A."/>
            <person name="Rauscher S."/>
            <person name="Record E."/>
            <person name="Riano-Pachon D.M."/>
            <person name="Robert V."/>
            <person name="Roehrig J."/>
            <person name="Ruller R."/>
            <person name="Salamov A."/>
            <person name="Salih N.S."/>
            <person name="Samson R.A."/>
            <person name="Sandor E."/>
            <person name="Sanguinetti M."/>
            <person name="Schuetze T."/>
            <person name="Sepcic K."/>
            <person name="Shelest E."/>
            <person name="Sherlock G."/>
            <person name="Sophianopoulou V."/>
            <person name="Squina F.M."/>
            <person name="Sun H."/>
            <person name="Susca A."/>
            <person name="Todd R.B."/>
            <person name="Tsang A."/>
            <person name="Unkles S.E."/>
            <person name="van de Wiele N."/>
            <person name="van Rossen-Uffink D."/>
            <person name="Oliveira J.V."/>
            <person name="Vesth T.C."/>
            <person name="Visser J."/>
            <person name="Yu J.-H."/>
            <person name="Zhou M."/>
            <person name="Andersen M.R."/>
            <person name="Archer D.B."/>
            <person name="Baker S.E."/>
            <person name="Benoit I."/>
            <person name="Brakhage A.A."/>
            <person name="Braus G.H."/>
            <person name="Fischer R."/>
            <person name="Frisvad J.C."/>
            <person name="Goldman G.H."/>
            <person name="Houbraken J."/>
            <person name="Oakley B."/>
            <person name="Pocsi I."/>
            <person name="Scazzocchio C."/>
            <person name="Seiboth B."/>
            <person name="vanKuyk P.A."/>
            <person name="Wortman J."/>
            <person name="Dyer P.S."/>
            <person name="Grigoriev I.V."/>
        </authorList>
    </citation>
    <scope>NUCLEOTIDE SEQUENCE [LARGE SCALE GENOMIC DNA]</scope>
    <source>
        <strain evidence="2">ATCC 16872 / CBS 172.66 / WB 5094</strain>
    </source>
</reference>
<sequence>MPRRALLPHQRGHQLGKQYLAETLSLSDFEHILAAAEQFFRTWDADNEKRAALGAEQKAHAEAHRHTHIIRVLRFPDTWRISCEDPMIPASVVGIFDAAASIPTASPWFKRLLFPLFIAGAETSVPHQQRFVEMCIGEIKRMTGSQHVAMTEVLGKVWEERSRQVDRSRNLHWMEYTCSVNLVQQHDYLFF</sequence>
<evidence type="ECO:0000313" key="1">
    <source>
        <dbReference type="EMBL" id="OJJ98307.1"/>
    </source>
</evidence>
<proteinExistence type="predicted"/>
<dbReference type="RefSeq" id="XP_020054647.1">
    <property type="nucleotide sequence ID" value="XM_020201490.1"/>
</dbReference>
<organism evidence="1 2">
    <name type="scientific">Aspergillus aculeatus (strain ATCC 16872 / CBS 172.66 / WB 5094)</name>
    <dbReference type="NCBI Taxonomy" id="690307"/>
    <lineage>
        <taxon>Eukaryota</taxon>
        <taxon>Fungi</taxon>
        <taxon>Dikarya</taxon>
        <taxon>Ascomycota</taxon>
        <taxon>Pezizomycotina</taxon>
        <taxon>Eurotiomycetes</taxon>
        <taxon>Eurotiomycetidae</taxon>
        <taxon>Eurotiales</taxon>
        <taxon>Aspergillaceae</taxon>
        <taxon>Aspergillus</taxon>
        <taxon>Aspergillus subgen. Circumdati</taxon>
    </lineage>
</organism>
<dbReference type="GeneID" id="30975304"/>
<gene>
    <name evidence="1" type="ORF">ASPACDRAFT_44814</name>
</gene>
<dbReference type="STRING" id="690307.A0A1L9WQF5"/>
<dbReference type="EMBL" id="KV878980">
    <property type="protein sequence ID" value="OJJ98307.1"/>
    <property type="molecule type" value="Genomic_DNA"/>
</dbReference>
<dbReference type="OrthoDB" id="25818at2759"/>
<dbReference type="VEuPathDB" id="FungiDB:ASPACDRAFT_44814"/>
<name>A0A1L9WQF5_ASPA1</name>
<dbReference type="OMA" id="IFDICAN"/>
<accession>A0A1L9WQF5</accession>
<keyword evidence="2" id="KW-1185">Reference proteome</keyword>
<evidence type="ECO:0000313" key="2">
    <source>
        <dbReference type="Proteomes" id="UP000184546"/>
    </source>
</evidence>
<dbReference type="InterPro" id="IPR021858">
    <property type="entry name" value="Fun_TF"/>
</dbReference>
<dbReference type="AlphaFoldDB" id="A0A1L9WQF5"/>